<dbReference type="InterPro" id="IPR004995">
    <property type="entry name" value="Spore_Ger"/>
</dbReference>
<sequence length="565" mass="63871">MRNSWINKLLSIFTYEKVRKKTFSLSPSRTGKALSLRRSTSFLRSPSMSLPTTQYAIQKWLSERFQSEKNPDFAIRALQTSWGQVTIAFYRSLTNSNQIQEFLIAPLVEYLPPIDRSLCPKDLKDRLTYCHIVSDVFTHDSLIRSITSGLTFVHIDGCDWGLALDFQGLRGRNVSEPHTETVVQGPYDGFVEDINVNLQLLRFRLATPDFIAEGIPAGKREMGPIYLLYIDGLTNPKVIREMRRRLESIDIDMLYNVGQIESFIEDRPFSFFSQTITTERPDRTIAFLLEGSVALILNGSPLALIAPVTLWSQVHSPEDIYNRWPISSFARILRVIGSLTTIFLPAVYTAMVVFHPEMIPTDLMLAIASSREHVPFPTAFSLLFLEVAFDFIREAALRVPKMIGPTIGIVGAIIIGQAVVEAGIVSPVAIIVAAITGLAGFSIPQYTLVNSFRIVRLILLFSAHFFGFYGVLLGLVVLVHHLSGLKSLGVPFLSPFSPFRKPTGDTFIRTAEFSIEKRPFYARPLDQFKQRPVNRPWDPRIPPEVLLLTEDLRTRQKRVNHRETV</sequence>
<keyword evidence="2 3" id="KW-0472">Membrane</keyword>
<proteinExistence type="inferred from homology"/>
<evidence type="ECO:0000313" key="5">
    <source>
        <dbReference type="Proteomes" id="UP000617402"/>
    </source>
</evidence>
<evidence type="ECO:0000256" key="1">
    <source>
        <dbReference type="ARBA" id="ARBA00005278"/>
    </source>
</evidence>
<comment type="similarity">
    <text evidence="1">Belongs to the GerABKA family.</text>
</comment>
<dbReference type="Pfam" id="PF03323">
    <property type="entry name" value="GerA"/>
    <property type="match status" value="1"/>
</dbReference>
<feature type="transmembrane region" description="Helical" evidence="3">
    <location>
        <begin position="399"/>
        <end position="418"/>
    </location>
</feature>
<dbReference type="EMBL" id="JACVHF010000017">
    <property type="protein sequence ID" value="MBC9785688.1"/>
    <property type="molecule type" value="Genomic_DNA"/>
</dbReference>
<dbReference type="PANTHER" id="PTHR22550">
    <property type="entry name" value="SPORE GERMINATION PROTEIN"/>
    <property type="match status" value="1"/>
</dbReference>
<feature type="transmembrane region" description="Helical" evidence="3">
    <location>
        <begin position="332"/>
        <end position="354"/>
    </location>
</feature>
<name>A0ABR7T4I1_HELCL</name>
<feature type="transmembrane region" description="Helical" evidence="3">
    <location>
        <begin position="374"/>
        <end position="392"/>
    </location>
</feature>
<feature type="transmembrane region" description="Helical" evidence="3">
    <location>
        <begin position="455"/>
        <end position="479"/>
    </location>
</feature>
<protein>
    <submittedName>
        <fullName evidence="4">Spore germination protein</fullName>
    </submittedName>
</protein>
<evidence type="ECO:0000313" key="4">
    <source>
        <dbReference type="EMBL" id="MBC9785688.1"/>
    </source>
</evidence>
<keyword evidence="3" id="KW-0812">Transmembrane</keyword>
<feature type="transmembrane region" description="Helical" evidence="3">
    <location>
        <begin position="424"/>
        <end position="443"/>
    </location>
</feature>
<evidence type="ECO:0000256" key="3">
    <source>
        <dbReference type="SAM" id="Phobius"/>
    </source>
</evidence>
<reference evidence="4 5" key="1">
    <citation type="submission" date="2020-07" db="EMBL/GenBank/DDBJ databases">
        <title>Draft whole-genome sequence of Heliobacterium chlorum DSM 3682, type strain.</title>
        <authorList>
            <person name="Kyndt J.A."/>
            <person name="Meyer T.E."/>
            <person name="Imhoff J.F."/>
        </authorList>
    </citation>
    <scope>NUCLEOTIDE SEQUENCE [LARGE SCALE GENOMIC DNA]</scope>
    <source>
        <strain evidence="4 5">DSM 3682</strain>
    </source>
</reference>
<dbReference type="PANTHER" id="PTHR22550:SF5">
    <property type="entry name" value="LEUCINE ZIPPER PROTEIN 4"/>
    <property type="match status" value="1"/>
</dbReference>
<gene>
    <name evidence="4" type="ORF">H1S01_14445</name>
</gene>
<dbReference type="RefSeq" id="WP_188041130.1">
    <property type="nucleotide sequence ID" value="NZ_JACVHF010000017.1"/>
</dbReference>
<organism evidence="4 5">
    <name type="scientific">Heliobacterium chlorum</name>
    <dbReference type="NCBI Taxonomy" id="2698"/>
    <lineage>
        <taxon>Bacteria</taxon>
        <taxon>Bacillati</taxon>
        <taxon>Bacillota</taxon>
        <taxon>Clostridia</taxon>
        <taxon>Eubacteriales</taxon>
        <taxon>Heliobacteriaceae</taxon>
        <taxon>Heliobacterium</taxon>
    </lineage>
</organism>
<accession>A0ABR7T4I1</accession>
<dbReference type="InterPro" id="IPR050768">
    <property type="entry name" value="UPF0353/GerABKA_families"/>
</dbReference>
<dbReference type="Proteomes" id="UP000617402">
    <property type="component" value="Unassembled WGS sequence"/>
</dbReference>
<evidence type="ECO:0000256" key="2">
    <source>
        <dbReference type="ARBA" id="ARBA00023136"/>
    </source>
</evidence>
<keyword evidence="3" id="KW-1133">Transmembrane helix</keyword>
<keyword evidence="5" id="KW-1185">Reference proteome</keyword>
<dbReference type="PIRSF" id="PIRSF005690">
    <property type="entry name" value="GerBA"/>
    <property type="match status" value="1"/>
</dbReference>
<comment type="caution">
    <text evidence="4">The sequence shown here is derived from an EMBL/GenBank/DDBJ whole genome shotgun (WGS) entry which is preliminary data.</text>
</comment>